<evidence type="ECO:0000313" key="4">
    <source>
        <dbReference type="Proteomes" id="UP000019102"/>
    </source>
</evidence>
<dbReference type="InterPro" id="IPR023026">
    <property type="entry name" value="Trp_synth_beta/beta-like"/>
</dbReference>
<proteinExistence type="predicted"/>
<dbReference type="InterPro" id="IPR036052">
    <property type="entry name" value="TrpB-like_PALP_sf"/>
</dbReference>
<protein>
    <submittedName>
        <fullName evidence="3">Tryptophan synthase beta chain</fullName>
    </submittedName>
</protein>
<dbReference type="Gene3D" id="3.40.50.1100">
    <property type="match status" value="1"/>
</dbReference>
<dbReference type="GO" id="GO:0004834">
    <property type="term" value="F:tryptophan synthase activity"/>
    <property type="evidence" value="ECO:0007669"/>
    <property type="project" value="InterPro"/>
</dbReference>
<gene>
    <name evidence="3" type="ORF">JCM21714_3535</name>
</gene>
<keyword evidence="2" id="KW-0663">Pyridoxal phosphate</keyword>
<comment type="cofactor">
    <cofactor evidence="1">
        <name>pyridoxal 5'-phosphate</name>
        <dbReference type="ChEBI" id="CHEBI:597326"/>
    </cofactor>
</comment>
<comment type="caution">
    <text evidence="3">The sequence shown here is derived from an EMBL/GenBank/DDBJ whole genome shotgun (WGS) entry which is preliminary data.</text>
</comment>
<name>W4VMF7_9BACI</name>
<dbReference type="AlphaFoldDB" id="W4VMF7"/>
<dbReference type="SUPFAM" id="SSF53686">
    <property type="entry name" value="Tryptophan synthase beta subunit-like PLP-dependent enzymes"/>
    <property type="match status" value="1"/>
</dbReference>
<keyword evidence="4" id="KW-1185">Reference proteome</keyword>
<dbReference type="Proteomes" id="UP000019102">
    <property type="component" value="Unassembled WGS sequence"/>
</dbReference>
<dbReference type="eggNOG" id="COG0133">
    <property type="taxonomic scope" value="Bacteria"/>
</dbReference>
<evidence type="ECO:0000313" key="3">
    <source>
        <dbReference type="EMBL" id="GAE94381.1"/>
    </source>
</evidence>
<evidence type="ECO:0000256" key="1">
    <source>
        <dbReference type="ARBA" id="ARBA00001933"/>
    </source>
</evidence>
<dbReference type="EMBL" id="BAVS01000023">
    <property type="protein sequence ID" value="GAE94381.1"/>
    <property type="molecule type" value="Genomic_DNA"/>
</dbReference>
<organism evidence="3 4">
    <name type="scientific">Gracilibacillus boraciitolerans JCM 21714</name>
    <dbReference type="NCBI Taxonomy" id="1298598"/>
    <lineage>
        <taxon>Bacteria</taxon>
        <taxon>Bacillati</taxon>
        <taxon>Bacillota</taxon>
        <taxon>Bacilli</taxon>
        <taxon>Bacillales</taxon>
        <taxon>Bacillaceae</taxon>
        <taxon>Gracilibacillus</taxon>
    </lineage>
</organism>
<reference evidence="3 4" key="1">
    <citation type="journal article" date="2014" name="Genome Announc.">
        <title>Draft Genome Sequence of the Boron-Tolerant and Moderately Halotolerant Bacterium Gracilibacillus boraciitolerans JCM 21714T.</title>
        <authorList>
            <person name="Ahmed I."/>
            <person name="Oshima K."/>
            <person name="Suda W."/>
            <person name="Kitamura K."/>
            <person name="Iida T."/>
            <person name="Ohmori Y."/>
            <person name="Fujiwara T."/>
            <person name="Hattori M."/>
            <person name="Ohkuma M."/>
        </authorList>
    </citation>
    <scope>NUCLEOTIDE SEQUENCE [LARGE SCALE GENOMIC DNA]</scope>
    <source>
        <strain evidence="3 4">JCM 21714</strain>
    </source>
</reference>
<evidence type="ECO:0000256" key="2">
    <source>
        <dbReference type="ARBA" id="ARBA00022898"/>
    </source>
</evidence>
<accession>W4VMF7</accession>
<sequence length="114" mass="12335">MTYLLQDDNGQIQEAHSISAGLDYPGVGPEHSHLRDIGRVKYVNITDEEALTGLQELSRVEGIIPALESAHAIAYATKLAKEMKEDEIMVICLSGRGDKDVESVRDALGGEVNG</sequence>
<dbReference type="STRING" id="1298598.JCM21714_3535"/>
<dbReference type="PANTHER" id="PTHR48077">
    <property type="entry name" value="TRYPTOPHAN SYNTHASE-RELATED"/>
    <property type="match status" value="1"/>
</dbReference>
<dbReference type="PANTHER" id="PTHR48077:SF3">
    <property type="entry name" value="TRYPTOPHAN SYNTHASE"/>
    <property type="match status" value="1"/>
</dbReference>
<dbReference type="GO" id="GO:0005737">
    <property type="term" value="C:cytoplasm"/>
    <property type="evidence" value="ECO:0007669"/>
    <property type="project" value="TreeGrafter"/>
</dbReference>